<dbReference type="GO" id="GO:0006508">
    <property type="term" value="P:proteolysis"/>
    <property type="evidence" value="ECO:0007669"/>
    <property type="project" value="UniProtKB-KW"/>
</dbReference>
<dbReference type="InterPro" id="IPR051543">
    <property type="entry name" value="Serine_Peptidase_S9A"/>
</dbReference>
<evidence type="ECO:0000259" key="6">
    <source>
        <dbReference type="Pfam" id="PF02897"/>
    </source>
</evidence>
<name>A0A2H0RF70_9BACT</name>
<dbReference type="PRINTS" id="PR00862">
    <property type="entry name" value="PROLIGOPTASE"/>
</dbReference>
<dbReference type="Proteomes" id="UP000228767">
    <property type="component" value="Unassembled WGS sequence"/>
</dbReference>
<keyword evidence="2" id="KW-0645">Protease</keyword>
<dbReference type="InterPro" id="IPR001375">
    <property type="entry name" value="Peptidase_S9_cat"/>
</dbReference>
<accession>A0A2H0RF70</accession>
<dbReference type="SUPFAM" id="SSF53474">
    <property type="entry name" value="alpha/beta-Hydrolases"/>
    <property type="match status" value="1"/>
</dbReference>
<evidence type="ECO:0008006" key="9">
    <source>
        <dbReference type="Google" id="ProtNLM"/>
    </source>
</evidence>
<dbReference type="InterPro" id="IPR002470">
    <property type="entry name" value="Peptidase_S9A"/>
</dbReference>
<sequence length="610" mass="69561">MFSLKELKKKSINAPETKKVDHVHSYHGREIADPYHWLKQKHDPIVRAQFEAENAYVEAVMAPTRSLQEELYHDMLSRIREDDLSVPTLHRGWWYYTRVEKGKSYKLRCRRRHHDGDTTATVIRAIERQSAGQPEEIMFDENKMAEGHSFFHLVYFGVNHSGQVAAYAYDASGAQKYTLGFRNLETGDTVFEDKKAQVNSFAWMPDDTYYFVAADKSDRARYLYHGTLAGEYELLYDEKDPLFYLSLQQSKDERHLFLSCESSDTSEMLLVAHNGESAGMRSLYGRTPRVQYGIDEREDILYLIEYGSTPHGRLLIASLDKVESPDTENSETLPLVWQELISESPEVVLLSTECFRDYTVLFERRDGVKAVSILDNQHERRDLPFERPIRNIHNLWNPDYNAPTFRISYSTLTTPEQVREYNADTGEYVVLQQKYAGEGFDSADYVEERLFAKATDGTRIPISLAYRQGSVGKGKQPHLHLYGYGSYGVSPGVGYMVDRLTLIDRGVVYAKAHIRGGGEYGRPWYEGGKMANKENTFTDFIACIEHLQRAGYGAPERTTIQGASAGGLLVGAVVNKRPELMRAALAGVPFVDMLNTMMDESLTSTTLEYE</sequence>
<evidence type="ECO:0000256" key="4">
    <source>
        <dbReference type="ARBA" id="ARBA00022825"/>
    </source>
</evidence>
<evidence type="ECO:0000259" key="5">
    <source>
        <dbReference type="Pfam" id="PF00326"/>
    </source>
</evidence>
<feature type="non-terminal residue" evidence="7">
    <location>
        <position position="610"/>
    </location>
</feature>
<evidence type="ECO:0000313" key="7">
    <source>
        <dbReference type="EMBL" id="PIR45211.1"/>
    </source>
</evidence>
<dbReference type="Gene3D" id="3.40.50.1820">
    <property type="entry name" value="alpha/beta hydrolase"/>
    <property type="match status" value="1"/>
</dbReference>
<dbReference type="PANTHER" id="PTHR11757:SF19">
    <property type="entry name" value="PROLYL ENDOPEPTIDASE-LIKE"/>
    <property type="match status" value="1"/>
</dbReference>
<protein>
    <recommendedName>
        <fullName evidence="9">Oligopeptidase B</fullName>
    </recommendedName>
</protein>
<dbReference type="Pfam" id="PF00326">
    <property type="entry name" value="Peptidase_S9"/>
    <property type="match status" value="1"/>
</dbReference>
<feature type="domain" description="Peptidase S9A N-terminal" evidence="6">
    <location>
        <begin position="15"/>
        <end position="433"/>
    </location>
</feature>
<dbReference type="AlphaFoldDB" id="A0A2H0RF70"/>
<dbReference type="InterPro" id="IPR029058">
    <property type="entry name" value="AB_hydrolase_fold"/>
</dbReference>
<organism evidence="7 8">
    <name type="scientific">Candidatus Vogelbacteria bacterium CG10_big_fil_rev_8_21_14_0_10_51_16</name>
    <dbReference type="NCBI Taxonomy" id="1975045"/>
    <lineage>
        <taxon>Bacteria</taxon>
        <taxon>Candidatus Vogeliibacteriota</taxon>
    </lineage>
</organism>
<evidence type="ECO:0000313" key="8">
    <source>
        <dbReference type="Proteomes" id="UP000228767"/>
    </source>
</evidence>
<evidence type="ECO:0000256" key="2">
    <source>
        <dbReference type="ARBA" id="ARBA00022670"/>
    </source>
</evidence>
<evidence type="ECO:0000256" key="1">
    <source>
        <dbReference type="ARBA" id="ARBA00005228"/>
    </source>
</evidence>
<dbReference type="Pfam" id="PF02897">
    <property type="entry name" value="Peptidase_S9_N"/>
    <property type="match status" value="1"/>
</dbReference>
<dbReference type="PANTHER" id="PTHR11757">
    <property type="entry name" value="PROTEASE FAMILY S9A OLIGOPEPTIDASE"/>
    <property type="match status" value="1"/>
</dbReference>
<keyword evidence="3" id="KW-0378">Hydrolase</keyword>
<feature type="domain" description="Peptidase S9 prolyl oligopeptidase catalytic" evidence="5">
    <location>
        <begin position="502"/>
        <end position="609"/>
    </location>
</feature>
<keyword evidence="4" id="KW-0720">Serine protease</keyword>
<proteinExistence type="inferred from homology"/>
<dbReference type="GO" id="GO:0004252">
    <property type="term" value="F:serine-type endopeptidase activity"/>
    <property type="evidence" value="ECO:0007669"/>
    <property type="project" value="InterPro"/>
</dbReference>
<dbReference type="Gene3D" id="2.130.10.120">
    <property type="entry name" value="Prolyl oligopeptidase, N-terminal domain"/>
    <property type="match status" value="1"/>
</dbReference>
<dbReference type="SUPFAM" id="SSF50993">
    <property type="entry name" value="Peptidase/esterase 'gauge' domain"/>
    <property type="match status" value="1"/>
</dbReference>
<evidence type="ECO:0000256" key="3">
    <source>
        <dbReference type="ARBA" id="ARBA00022801"/>
    </source>
</evidence>
<dbReference type="InterPro" id="IPR023302">
    <property type="entry name" value="Pept_S9A_N"/>
</dbReference>
<comment type="caution">
    <text evidence="7">The sequence shown here is derived from an EMBL/GenBank/DDBJ whole genome shotgun (WGS) entry which is preliminary data.</text>
</comment>
<comment type="similarity">
    <text evidence="1">Belongs to the peptidase S9A family.</text>
</comment>
<dbReference type="EMBL" id="PCYI01000003">
    <property type="protein sequence ID" value="PIR45211.1"/>
    <property type="molecule type" value="Genomic_DNA"/>
</dbReference>
<reference evidence="7 8" key="1">
    <citation type="submission" date="2017-09" db="EMBL/GenBank/DDBJ databases">
        <title>Depth-based differentiation of microbial function through sediment-hosted aquifers and enrichment of novel symbionts in the deep terrestrial subsurface.</title>
        <authorList>
            <person name="Probst A.J."/>
            <person name="Ladd B."/>
            <person name="Jarett J.K."/>
            <person name="Geller-Mcgrath D.E."/>
            <person name="Sieber C.M."/>
            <person name="Emerson J.B."/>
            <person name="Anantharaman K."/>
            <person name="Thomas B.C."/>
            <person name="Malmstrom R."/>
            <person name="Stieglmeier M."/>
            <person name="Klingl A."/>
            <person name="Woyke T."/>
            <person name="Ryan C.M."/>
            <person name="Banfield J.F."/>
        </authorList>
    </citation>
    <scope>NUCLEOTIDE SEQUENCE [LARGE SCALE GENOMIC DNA]</scope>
    <source>
        <strain evidence="7">CG10_big_fil_rev_8_21_14_0_10_51_16</strain>
    </source>
</reference>
<gene>
    <name evidence="7" type="ORF">COV10_00485</name>
</gene>